<evidence type="ECO:0000256" key="1">
    <source>
        <dbReference type="SAM" id="MobiDB-lite"/>
    </source>
</evidence>
<accession>A0A7H0Y3P3</accession>
<organism evidence="2 3">
    <name type="scientific">Paenibacillus peoriae</name>
    <dbReference type="NCBI Taxonomy" id="59893"/>
    <lineage>
        <taxon>Bacteria</taxon>
        <taxon>Bacillati</taxon>
        <taxon>Bacillota</taxon>
        <taxon>Bacilli</taxon>
        <taxon>Bacillales</taxon>
        <taxon>Paenibacillaceae</taxon>
        <taxon>Paenibacillus</taxon>
    </lineage>
</organism>
<dbReference type="OrthoDB" id="9861234at2"/>
<proteinExistence type="predicted"/>
<gene>
    <name evidence="2" type="ORF">IAQ67_17670</name>
</gene>
<dbReference type="EMBL" id="CP061172">
    <property type="protein sequence ID" value="QNR65701.1"/>
    <property type="molecule type" value="Genomic_DNA"/>
</dbReference>
<sequence>MYEFTPFRRFHQSPESRRRTTSGHFKGCSAASGIKQLVEHEADAL</sequence>
<protein>
    <submittedName>
        <fullName evidence="2">Uncharacterized protein</fullName>
    </submittedName>
</protein>
<dbReference type="RefSeq" id="WP_013371690.1">
    <property type="nucleotide sequence ID" value="NZ_CP011512.1"/>
</dbReference>
<evidence type="ECO:0000313" key="3">
    <source>
        <dbReference type="Proteomes" id="UP000516384"/>
    </source>
</evidence>
<dbReference type="Proteomes" id="UP000516384">
    <property type="component" value="Chromosome"/>
</dbReference>
<feature type="region of interest" description="Disordered" evidence="1">
    <location>
        <begin position="1"/>
        <end position="27"/>
    </location>
</feature>
<name>A0A7H0Y3P3_9BACL</name>
<evidence type="ECO:0000313" key="2">
    <source>
        <dbReference type="EMBL" id="QNR65701.1"/>
    </source>
</evidence>
<dbReference type="AlphaFoldDB" id="A0A7H0Y3P3"/>
<reference evidence="2 3" key="1">
    <citation type="submission" date="2020-09" db="EMBL/GenBank/DDBJ databases">
        <title>Characterization of Paenibacillus peoriae strain ZF390 with broad-spectrum antimicrobial activity as a potential biocontrol agent.</title>
        <authorList>
            <person name="Li L."/>
            <person name="Zhao Y."/>
            <person name="Li B."/>
            <person name="Xie X."/>
        </authorList>
    </citation>
    <scope>NUCLEOTIDE SEQUENCE [LARGE SCALE GENOMIC DNA]</scope>
    <source>
        <strain evidence="2 3">ZF390</strain>
    </source>
</reference>